<dbReference type="CDD" id="cd00609">
    <property type="entry name" value="AAT_like"/>
    <property type="match status" value="1"/>
</dbReference>
<dbReference type="SUPFAM" id="SSF53383">
    <property type="entry name" value="PLP-dependent transferases"/>
    <property type="match status" value="1"/>
</dbReference>
<sequence length="390" mass="43882">MNTLTDVEWNAFALPANLADGHAYHDMHVAFMEIMKNLERIWSEADKITPPRMALDFKNSFSRLIKSPSLMPHTHYKICPSASNSIDLIAAFLHGKNIRTVLVEPTFDNLALLLQRRGVTVDSVSEDNLRRHLVDGNFDSIPAIKTAEAVFIVSPNNPTGYTLSLQEFKTLVAYCKRTEKLLVVDNSFRFFNRQGYDDYQVLLESGVNFIAFEDTGKTWPTQDLKASLIIYSDTVKVFFESLYNEIYLCVSNFVLHLFSHLFDATSAVGLKSVLWDVVDSNRALLRETLQGSVLRISETSKYSLLSVEWLDCRLTGLTDIEFCKALATSGLGILPGRNFHWESSAHCSNHFNVRISLLKKGSDFKRAMILLSGFLNTWSPSAAGTSLGHH</sequence>
<feature type="domain" description="Aminotransferase class I/classII large" evidence="1">
    <location>
        <begin position="42"/>
        <end position="341"/>
    </location>
</feature>
<dbReference type="Gene3D" id="3.40.640.10">
    <property type="entry name" value="Type I PLP-dependent aspartate aminotransferase-like (Major domain)"/>
    <property type="match status" value="1"/>
</dbReference>
<dbReference type="Proteomes" id="UP000278062">
    <property type="component" value="Unassembled WGS sequence"/>
</dbReference>
<dbReference type="InterPro" id="IPR015424">
    <property type="entry name" value="PyrdxlP-dep_Trfase"/>
</dbReference>
<organism evidence="2 3">
    <name type="scientific">Pseudomonas syringae pv. apii</name>
    <dbReference type="NCBI Taxonomy" id="81036"/>
    <lineage>
        <taxon>Bacteria</taxon>
        <taxon>Pseudomonadati</taxon>
        <taxon>Pseudomonadota</taxon>
        <taxon>Gammaproteobacteria</taxon>
        <taxon>Pseudomonadales</taxon>
        <taxon>Pseudomonadaceae</taxon>
        <taxon>Pseudomonas</taxon>
    </lineage>
</organism>
<reference evidence="2 3" key="1">
    <citation type="submission" date="2018-08" db="EMBL/GenBank/DDBJ databases">
        <title>Recombination of ecologically and evolutionarily significant loci maintains genetic cohesion in the Pseudomonas syringae species complex.</title>
        <authorList>
            <person name="Dillon M."/>
            <person name="Thakur S."/>
            <person name="Almeida R.N.D."/>
            <person name="Weir B.S."/>
            <person name="Guttman D.S."/>
        </authorList>
    </citation>
    <scope>NUCLEOTIDE SEQUENCE [LARGE SCALE GENOMIC DNA]</scope>
    <source>
        <strain evidence="2 3">1089_5</strain>
    </source>
</reference>
<accession>A0A3M3MA06</accession>
<dbReference type="AlphaFoldDB" id="A0A3M3MA06"/>
<dbReference type="Gene3D" id="3.90.1150.10">
    <property type="entry name" value="Aspartate Aminotransferase, domain 1"/>
    <property type="match status" value="1"/>
</dbReference>
<dbReference type="InterPro" id="IPR004839">
    <property type="entry name" value="Aminotransferase_I/II_large"/>
</dbReference>
<dbReference type="EMBL" id="RBPL01000017">
    <property type="protein sequence ID" value="RMO02171.1"/>
    <property type="molecule type" value="Genomic_DNA"/>
</dbReference>
<dbReference type="RefSeq" id="WP_074843538.1">
    <property type="nucleotide sequence ID" value="NZ_RBPB01000214.1"/>
</dbReference>
<dbReference type="GO" id="GO:0030170">
    <property type="term" value="F:pyridoxal phosphate binding"/>
    <property type="evidence" value="ECO:0007669"/>
    <property type="project" value="InterPro"/>
</dbReference>
<evidence type="ECO:0000313" key="3">
    <source>
        <dbReference type="Proteomes" id="UP000278062"/>
    </source>
</evidence>
<dbReference type="InterPro" id="IPR015422">
    <property type="entry name" value="PyrdxlP-dep_Trfase_small"/>
</dbReference>
<dbReference type="InterPro" id="IPR015421">
    <property type="entry name" value="PyrdxlP-dep_Trfase_major"/>
</dbReference>
<gene>
    <name evidence="2" type="ORF">ALQ49_01603</name>
</gene>
<protein>
    <recommendedName>
        <fullName evidence="1">Aminotransferase class I/classII large domain-containing protein</fullName>
    </recommendedName>
</protein>
<proteinExistence type="predicted"/>
<dbReference type="Pfam" id="PF00155">
    <property type="entry name" value="Aminotran_1_2"/>
    <property type="match status" value="1"/>
</dbReference>
<name>A0A3M3MA06_9PSED</name>
<evidence type="ECO:0000313" key="2">
    <source>
        <dbReference type="EMBL" id="RMO02171.1"/>
    </source>
</evidence>
<evidence type="ECO:0000259" key="1">
    <source>
        <dbReference type="Pfam" id="PF00155"/>
    </source>
</evidence>
<comment type="caution">
    <text evidence="2">The sequence shown here is derived from an EMBL/GenBank/DDBJ whole genome shotgun (WGS) entry which is preliminary data.</text>
</comment>